<dbReference type="EMBL" id="DQ335583">
    <property type="protein sequence ID" value="ABE99646.1"/>
    <property type="molecule type" value="Genomic_DNA"/>
</dbReference>
<dbReference type="AlphaFoldDB" id="Q0ZNM7"/>
<proteinExistence type="predicted"/>
<evidence type="ECO:0000313" key="1">
    <source>
        <dbReference type="EMBL" id="ABE99646.1"/>
    </source>
</evidence>
<sequence>MTSSEEELRAHLIKFLESKGLVYNKSYRLGRIEIDLVALGKYDIWDDKSSNENIIYAFEMKLASTSSLIKDVIEQAITRLLMVDYSVIVIPCTANIWVNDKEKKEINIDEEVKKRANGTYSKSLGIICIGNEGEIKVVRKPKRSTIVINELRQKIIKEMSNKTLF</sequence>
<organism evidence="2">
    <name type="scientific">Saccharolobus islandicus</name>
    <name type="common">Sulfolobus islandicus</name>
    <dbReference type="NCBI Taxonomy" id="43080"/>
    <lineage>
        <taxon>Archaea</taxon>
        <taxon>Thermoproteota</taxon>
        <taxon>Thermoprotei</taxon>
        <taxon>Sulfolobales</taxon>
        <taxon>Sulfolobaceae</taxon>
        <taxon>Saccharolobus</taxon>
    </lineage>
</organism>
<keyword evidence="2" id="KW-0614">Plasmid</keyword>
<dbReference type="EMBL" id="DQ335584">
    <property type="protein sequence ID" value="ABE99689.1"/>
    <property type="molecule type" value="Genomic_DNA"/>
</dbReference>
<accession>Q0ZNM7</accession>
<geneLocation type="plasmid" evidence="2">
    <name>pSOG2</name>
</geneLocation>
<evidence type="ECO:0000313" key="2">
    <source>
        <dbReference type="EMBL" id="ABE99689.1"/>
    </source>
</evidence>
<protein>
    <submittedName>
        <fullName evidence="2">Uncharacterized protein</fullName>
    </submittedName>
</protein>
<reference evidence="2" key="1">
    <citation type="journal article" date="2006" name="Microbiology">
        <title>Two novel conjugative plasmids from a single strain of Sulfolobus.</title>
        <authorList>
            <person name="Erauso G."/>
            <person name="Stedman K.M."/>
            <person name="van de Werken H.J."/>
            <person name="Zillig W."/>
            <person name="van der Oost J."/>
        </authorList>
    </citation>
    <scope>NUCLEOTIDE SEQUENCE</scope>
    <source>
        <strain evidence="2">SOG2/4</strain>
        <plasmid evidence="1">pSOG1</plasmid>
        <plasmid evidence="2">pSOG2</plasmid>
    </source>
</reference>
<name>Q0ZNM7_SACIS</name>
<geneLocation type="plasmid" evidence="1">
    <name>pSOG1</name>
</geneLocation>